<dbReference type="InterPro" id="IPR025715">
    <property type="entry name" value="FoP_C"/>
</dbReference>
<dbReference type="SMART" id="SM01218">
    <property type="entry name" value="FoP_duplication"/>
    <property type="match status" value="1"/>
</dbReference>
<name>A0ABD1Y1Z4_9MARC</name>
<evidence type="ECO:0000259" key="3">
    <source>
        <dbReference type="SMART" id="SM01218"/>
    </source>
</evidence>
<evidence type="ECO:0000313" key="4">
    <source>
        <dbReference type="EMBL" id="KAL2613768.1"/>
    </source>
</evidence>
<dbReference type="EMBL" id="JBHFFA010000007">
    <property type="protein sequence ID" value="KAL2613768.1"/>
    <property type="molecule type" value="Genomic_DNA"/>
</dbReference>
<dbReference type="AlphaFoldDB" id="A0ABD1Y1Z4"/>
<gene>
    <name evidence="4" type="ORF">R1flu_025460</name>
</gene>
<feature type="compositionally biased region" description="Basic and acidic residues" evidence="2">
    <location>
        <begin position="189"/>
        <end position="198"/>
    </location>
</feature>
<keyword evidence="1" id="KW-0694">RNA-binding</keyword>
<evidence type="ECO:0000256" key="1">
    <source>
        <dbReference type="ARBA" id="ARBA00022884"/>
    </source>
</evidence>
<dbReference type="Pfam" id="PF13865">
    <property type="entry name" value="FoP_duplication"/>
    <property type="match status" value="1"/>
</dbReference>
<feature type="compositionally biased region" description="Basic and acidic residues" evidence="2">
    <location>
        <begin position="226"/>
        <end position="247"/>
    </location>
</feature>
<comment type="caution">
    <text evidence="4">The sequence shown here is derived from an EMBL/GenBank/DDBJ whole genome shotgun (WGS) entry which is preliminary data.</text>
</comment>
<sequence>MVRIRIFRHKDLLHGPAGRGIRATSKTRPDDDNFFNSPPSCGPCRPPALHGYVFNPWLGGFSAYNVQGLMPTPPILPRSYTRGSGGTRPGAFVPLAIQGAGILKRPGNPPQGNFLHGRSHSRGHGGRSWGTRGRKEKHLANLTKEALDADLDEWRMKDKKLSGSSLDADLDEYWKKKDEMEAELEEGEEVAKDSKPKAGETSSNSSRQEALKEDTSQLNGGKGMRSGKEIYLHGRKMWTEEKHPERI</sequence>
<feature type="region of interest" description="Disordered" evidence="2">
    <location>
        <begin position="180"/>
        <end position="247"/>
    </location>
</feature>
<reference evidence="4 5" key="1">
    <citation type="submission" date="2024-09" db="EMBL/GenBank/DDBJ databases">
        <title>Chromosome-scale assembly of Riccia fluitans.</title>
        <authorList>
            <person name="Paukszto L."/>
            <person name="Sawicki J."/>
            <person name="Karawczyk K."/>
            <person name="Piernik-Szablinska J."/>
            <person name="Szczecinska M."/>
            <person name="Mazdziarz M."/>
        </authorList>
    </citation>
    <scope>NUCLEOTIDE SEQUENCE [LARGE SCALE GENOMIC DNA]</scope>
    <source>
        <strain evidence="4">Rf_01</strain>
        <tissue evidence="4">Aerial parts of the thallus</tissue>
    </source>
</reference>
<dbReference type="GO" id="GO:0003723">
    <property type="term" value="F:RNA binding"/>
    <property type="evidence" value="ECO:0007669"/>
    <property type="project" value="UniProtKB-KW"/>
</dbReference>
<evidence type="ECO:0000313" key="5">
    <source>
        <dbReference type="Proteomes" id="UP001605036"/>
    </source>
</evidence>
<organism evidence="4 5">
    <name type="scientific">Riccia fluitans</name>
    <dbReference type="NCBI Taxonomy" id="41844"/>
    <lineage>
        <taxon>Eukaryota</taxon>
        <taxon>Viridiplantae</taxon>
        <taxon>Streptophyta</taxon>
        <taxon>Embryophyta</taxon>
        <taxon>Marchantiophyta</taxon>
        <taxon>Marchantiopsida</taxon>
        <taxon>Marchantiidae</taxon>
        <taxon>Marchantiales</taxon>
        <taxon>Ricciaceae</taxon>
        <taxon>Riccia</taxon>
    </lineage>
</organism>
<feature type="region of interest" description="Disordered" evidence="2">
    <location>
        <begin position="114"/>
        <end position="135"/>
    </location>
</feature>
<accession>A0ABD1Y1Z4</accession>
<keyword evidence="5" id="KW-1185">Reference proteome</keyword>
<proteinExistence type="predicted"/>
<evidence type="ECO:0000256" key="2">
    <source>
        <dbReference type="SAM" id="MobiDB-lite"/>
    </source>
</evidence>
<feature type="domain" description="Chromatin target of PRMT1 protein C-terminal" evidence="3">
    <location>
        <begin position="86"/>
        <end position="180"/>
    </location>
</feature>
<dbReference type="Proteomes" id="UP001605036">
    <property type="component" value="Unassembled WGS sequence"/>
</dbReference>
<protein>
    <recommendedName>
        <fullName evidence="3">Chromatin target of PRMT1 protein C-terminal domain-containing protein</fullName>
    </recommendedName>
</protein>